<protein>
    <recommendedName>
        <fullName evidence="17">TrmE-type G domain-containing protein</fullName>
    </recommendedName>
</protein>
<dbReference type="CDD" id="cd04164">
    <property type="entry name" value="trmE"/>
    <property type="match status" value="1"/>
</dbReference>
<name>D8RLN6_SELML</name>
<dbReference type="EMBL" id="GL377583">
    <property type="protein sequence ID" value="EFJ26754.1"/>
    <property type="molecule type" value="Genomic_DNA"/>
</dbReference>
<evidence type="ECO:0000256" key="10">
    <source>
        <dbReference type="ARBA" id="ARBA00023134"/>
    </source>
</evidence>
<keyword evidence="4 11" id="KW-0819">tRNA processing</keyword>
<keyword evidence="9" id="KW-0630">Potassium</keyword>
<dbReference type="NCBIfam" id="TIGR00231">
    <property type="entry name" value="small_GTP"/>
    <property type="match status" value="1"/>
</dbReference>
<dbReference type="PANTHER" id="PTHR42714:SF2">
    <property type="entry name" value="TRNA MODIFICATION GTPASE GTPBP3, MITOCHONDRIAL"/>
    <property type="match status" value="1"/>
</dbReference>
<dbReference type="GO" id="GO:0046872">
    <property type="term" value="F:metal ion binding"/>
    <property type="evidence" value="ECO:0007669"/>
    <property type="project" value="UniProtKB-KW"/>
</dbReference>
<evidence type="ECO:0000256" key="2">
    <source>
        <dbReference type="ARBA" id="ARBA00011043"/>
    </source>
</evidence>
<dbReference type="Pfam" id="PF10396">
    <property type="entry name" value="TrmE_N"/>
    <property type="match status" value="1"/>
</dbReference>
<dbReference type="Gene3D" id="3.30.1360.120">
    <property type="entry name" value="Probable tRNA modification gtpase trme, domain 1"/>
    <property type="match status" value="1"/>
</dbReference>
<dbReference type="STRING" id="88036.D8RLN6"/>
<keyword evidence="5" id="KW-0479">Metal-binding</keyword>
<dbReference type="InterPro" id="IPR005225">
    <property type="entry name" value="Small_GTP-bd"/>
</dbReference>
<dbReference type="FunCoup" id="D8RLN6">
    <property type="interactions" value="2986"/>
</dbReference>
<organism evidence="16">
    <name type="scientific">Selaginella moellendorffii</name>
    <name type="common">Spikemoss</name>
    <dbReference type="NCBI Taxonomy" id="88036"/>
    <lineage>
        <taxon>Eukaryota</taxon>
        <taxon>Viridiplantae</taxon>
        <taxon>Streptophyta</taxon>
        <taxon>Embryophyta</taxon>
        <taxon>Tracheophyta</taxon>
        <taxon>Lycopodiopsida</taxon>
        <taxon>Selaginellales</taxon>
        <taxon>Selaginellaceae</taxon>
        <taxon>Selaginella</taxon>
    </lineage>
</organism>
<dbReference type="InterPro" id="IPR027266">
    <property type="entry name" value="TrmE/GcvT-like"/>
</dbReference>
<dbReference type="PANTHER" id="PTHR42714">
    <property type="entry name" value="TRNA MODIFICATION GTPASE GTPBP3"/>
    <property type="match status" value="1"/>
</dbReference>
<dbReference type="Pfam" id="PF01926">
    <property type="entry name" value="MMR_HSR1"/>
    <property type="match status" value="1"/>
</dbReference>
<dbReference type="Proteomes" id="UP000001514">
    <property type="component" value="Unassembled WGS sequence"/>
</dbReference>
<dbReference type="InterPro" id="IPR027417">
    <property type="entry name" value="P-loop_NTPase"/>
</dbReference>
<dbReference type="FunFam" id="3.40.50.300:FF:000494">
    <property type="entry name" value="tRNA modification GTPase MnmE"/>
    <property type="match status" value="1"/>
</dbReference>
<evidence type="ECO:0000256" key="1">
    <source>
        <dbReference type="ARBA" id="ARBA00004229"/>
    </source>
</evidence>
<accession>D8RLN6</accession>
<evidence type="ECO:0000256" key="11">
    <source>
        <dbReference type="RuleBase" id="RU003313"/>
    </source>
</evidence>
<dbReference type="Gene3D" id="1.20.120.430">
    <property type="entry name" value="tRNA modification GTPase MnmE domain 2"/>
    <property type="match status" value="1"/>
</dbReference>
<dbReference type="KEGG" id="smo:SELMODRAFT_96586"/>
<keyword evidence="16" id="KW-1185">Reference proteome</keyword>
<evidence type="ECO:0000256" key="6">
    <source>
        <dbReference type="ARBA" id="ARBA00022741"/>
    </source>
</evidence>
<dbReference type="Pfam" id="PF12631">
    <property type="entry name" value="MnmE_helical"/>
    <property type="match status" value="1"/>
</dbReference>
<dbReference type="eggNOG" id="KOG1191">
    <property type="taxonomic scope" value="Eukaryota"/>
</dbReference>
<feature type="domain" description="GTP-binding protein TrmE N-terminal" evidence="13">
    <location>
        <begin position="3"/>
        <end position="125"/>
    </location>
</feature>
<proteinExistence type="inferred from homology"/>
<dbReference type="OMA" id="EFHCHGG"/>
<feature type="domain" description="G" evidence="12">
    <location>
        <begin position="227"/>
        <end position="342"/>
    </location>
</feature>
<feature type="non-terminal residue" evidence="15">
    <location>
        <position position="1"/>
    </location>
</feature>
<dbReference type="NCBIfam" id="TIGR00450">
    <property type="entry name" value="mnmE_trmE_thdF"/>
    <property type="match status" value="1"/>
</dbReference>
<dbReference type="InParanoid" id="D8RLN6"/>
<dbReference type="InterPro" id="IPR027368">
    <property type="entry name" value="MnmE_dom2"/>
</dbReference>
<evidence type="ECO:0008006" key="17">
    <source>
        <dbReference type="Google" id="ProtNLM"/>
    </source>
</evidence>
<feature type="domain" description="MnmE helical" evidence="14">
    <location>
        <begin position="128"/>
        <end position="466"/>
    </location>
</feature>
<evidence type="ECO:0000256" key="3">
    <source>
        <dbReference type="ARBA" id="ARBA00022490"/>
    </source>
</evidence>
<dbReference type="SUPFAM" id="SSF116878">
    <property type="entry name" value="TrmE connector domain"/>
    <property type="match status" value="1"/>
</dbReference>
<dbReference type="GO" id="GO:0009507">
    <property type="term" value="C:chloroplast"/>
    <property type="evidence" value="ECO:0007669"/>
    <property type="project" value="UniProtKB-SubCell"/>
</dbReference>
<keyword evidence="6 11" id="KW-0547">Nucleotide-binding</keyword>
<evidence type="ECO:0000313" key="15">
    <source>
        <dbReference type="EMBL" id="EFJ26754.1"/>
    </source>
</evidence>
<dbReference type="InterPro" id="IPR006073">
    <property type="entry name" value="GTP-bd"/>
</dbReference>
<sequence length="469" mass="50449">AETIAAIVTPLCGKQGAVAIVRMSGPSAVSVAQAIFRPLRKKKWIPQSHKVVYGTIIEYPKETIIDEVIIVPMLAPRSYTREDVVEIQCHGGDVCVRRILDLCLQHGARLAQPGEFTLRAFLNGRIDLSQAENVAQLVSAKTASAAETALAGLQARKIFGGLSNFVRSMRSQCIELLAEIDAHVDFEDELAPLDVDKIMEAVGSVSAQVEQALETAARGRLLQSGIQVAIVGRPNVGKSSLLNGWSQSERAIVTDVAGTTRDIVEADVVVSGVPVRLLDTAGIRITEDPVESIAGVQRSQAAATGADVLVMVINACDGWTTGDKLIFDHTLQQKPWILVMNKIDQVCGGDVTIPEDVRAAFSAVVSTCAVKEALDIDKLDTALAALIAAGGDVFSAGQQHWAVNERQKEQLIRAKQALERLRQSAHEELPVDLWTVDLRDTILALGQISGDDVSEEVLANIFSRFCIGK</sequence>
<dbReference type="GO" id="GO:0005737">
    <property type="term" value="C:cytoplasm"/>
    <property type="evidence" value="ECO:0000318"/>
    <property type="project" value="GO_Central"/>
</dbReference>
<gene>
    <name evidence="15" type="ORF">SELMODRAFT_96586</name>
</gene>
<dbReference type="AlphaFoldDB" id="D8RLN6"/>
<dbReference type="InterPro" id="IPR004520">
    <property type="entry name" value="GTPase_MnmE"/>
</dbReference>
<dbReference type="Gene3D" id="3.40.50.300">
    <property type="entry name" value="P-loop containing nucleotide triphosphate hydrolases"/>
    <property type="match status" value="1"/>
</dbReference>
<comment type="subcellular location">
    <subcellularLocation>
        <location evidence="1">Plastid</location>
        <location evidence="1">Chloroplast</location>
    </subcellularLocation>
</comment>
<evidence type="ECO:0000259" key="14">
    <source>
        <dbReference type="Pfam" id="PF12631"/>
    </source>
</evidence>
<comment type="similarity">
    <text evidence="2 11">Belongs to the TRAFAC class TrmE-Era-EngA-EngB-Septin-like GTPase superfamily. TrmE GTPase family.</text>
</comment>
<keyword evidence="8" id="KW-0460">Magnesium</keyword>
<keyword evidence="7" id="KW-0378">Hydrolase</keyword>
<evidence type="ECO:0000313" key="16">
    <source>
        <dbReference type="Proteomes" id="UP000001514"/>
    </source>
</evidence>
<dbReference type="InterPro" id="IPR018948">
    <property type="entry name" value="GTP-bd_TrmE_N"/>
</dbReference>
<keyword evidence="10 11" id="KW-0342">GTP-binding</keyword>
<dbReference type="FunFam" id="3.30.1360.120:FF:000003">
    <property type="entry name" value="tRNA modification GTPase MnmE"/>
    <property type="match status" value="1"/>
</dbReference>
<evidence type="ECO:0000256" key="5">
    <source>
        <dbReference type="ARBA" id="ARBA00022723"/>
    </source>
</evidence>
<reference evidence="15 16" key="1">
    <citation type="journal article" date="2011" name="Science">
        <title>The Selaginella genome identifies genetic changes associated with the evolution of vascular plants.</title>
        <authorList>
            <person name="Banks J.A."/>
            <person name="Nishiyama T."/>
            <person name="Hasebe M."/>
            <person name="Bowman J.L."/>
            <person name="Gribskov M."/>
            <person name="dePamphilis C."/>
            <person name="Albert V.A."/>
            <person name="Aono N."/>
            <person name="Aoyama T."/>
            <person name="Ambrose B.A."/>
            <person name="Ashton N.W."/>
            <person name="Axtell M.J."/>
            <person name="Barker E."/>
            <person name="Barker M.S."/>
            <person name="Bennetzen J.L."/>
            <person name="Bonawitz N.D."/>
            <person name="Chapple C."/>
            <person name="Cheng C."/>
            <person name="Correa L.G."/>
            <person name="Dacre M."/>
            <person name="DeBarry J."/>
            <person name="Dreyer I."/>
            <person name="Elias M."/>
            <person name="Engstrom E.M."/>
            <person name="Estelle M."/>
            <person name="Feng L."/>
            <person name="Finet C."/>
            <person name="Floyd S.K."/>
            <person name="Frommer W.B."/>
            <person name="Fujita T."/>
            <person name="Gramzow L."/>
            <person name="Gutensohn M."/>
            <person name="Harholt J."/>
            <person name="Hattori M."/>
            <person name="Heyl A."/>
            <person name="Hirai T."/>
            <person name="Hiwatashi Y."/>
            <person name="Ishikawa M."/>
            <person name="Iwata M."/>
            <person name="Karol K.G."/>
            <person name="Koehler B."/>
            <person name="Kolukisaoglu U."/>
            <person name="Kubo M."/>
            <person name="Kurata T."/>
            <person name="Lalonde S."/>
            <person name="Li K."/>
            <person name="Li Y."/>
            <person name="Litt A."/>
            <person name="Lyons E."/>
            <person name="Manning G."/>
            <person name="Maruyama T."/>
            <person name="Michael T.P."/>
            <person name="Mikami K."/>
            <person name="Miyazaki S."/>
            <person name="Morinaga S."/>
            <person name="Murata T."/>
            <person name="Mueller-Roeber B."/>
            <person name="Nelson D.R."/>
            <person name="Obara M."/>
            <person name="Oguri Y."/>
            <person name="Olmstead R.G."/>
            <person name="Onodera N."/>
            <person name="Petersen B.L."/>
            <person name="Pils B."/>
            <person name="Prigge M."/>
            <person name="Rensing S.A."/>
            <person name="Riano-Pachon D.M."/>
            <person name="Roberts A.W."/>
            <person name="Sato Y."/>
            <person name="Scheller H.V."/>
            <person name="Schulz B."/>
            <person name="Schulz C."/>
            <person name="Shakirov E.V."/>
            <person name="Shibagaki N."/>
            <person name="Shinohara N."/>
            <person name="Shippen D.E."/>
            <person name="Soerensen I."/>
            <person name="Sotooka R."/>
            <person name="Sugimoto N."/>
            <person name="Sugita M."/>
            <person name="Sumikawa N."/>
            <person name="Tanurdzic M."/>
            <person name="Theissen G."/>
            <person name="Ulvskov P."/>
            <person name="Wakazuki S."/>
            <person name="Weng J.K."/>
            <person name="Willats W.W."/>
            <person name="Wipf D."/>
            <person name="Wolf P.G."/>
            <person name="Yang L."/>
            <person name="Zimmer A.D."/>
            <person name="Zhu Q."/>
            <person name="Mitros T."/>
            <person name="Hellsten U."/>
            <person name="Loque D."/>
            <person name="Otillar R."/>
            <person name="Salamov A."/>
            <person name="Schmutz J."/>
            <person name="Shapiro H."/>
            <person name="Lindquist E."/>
            <person name="Lucas S."/>
            <person name="Rokhsar D."/>
            <person name="Grigoriev I.V."/>
        </authorList>
    </citation>
    <scope>NUCLEOTIDE SEQUENCE [LARGE SCALE GENOMIC DNA]</scope>
</reference>
<dbReference type="GO" id="GO:0002098">
    <property type="term" value="P:tRNA wobble uridine modification"/>
    <property type="evidence" value="ECO:0000318"/>
    <property type="project" value="GO_Central"/>
</dbReference>
<dbReference type="GO" id="GO:0030488">
    <property type="term" value="P:tRNA methylation"/>
    <property type="evidence" value="ECO:0000318"/>
    <property type="project" value="GO_Central"/>
</dbReference>
<evidence type="ECO:0000259" key="13">
    <source>
        <dbReference type="Pfam" id="PF10396"/>
    </source>
</evidence>
<dbReference type="SUPFAM" id="SSF52540">
    <property type="entry name" value="P-loop containing nucleoside triphosphate hydrolases"/>
    <property type="match status" value="1"/>
</dbReference>
<evidence type="ECO:0000256" key="8">
    <source>
        <dbReference type="ARBA" id="ARBA00022842"/>
    </source>
</evidence>
<dbReference type="CDD" id="cd14858">
    <property type="entry name" value="TrmE_N"/>
    <property type="match status" value="1"/>
</dbReference>
<dbReference type="GO" id="GO:0005829">
    <property type="term" value="C:cytosol"/>
    <property type="evidence" value="ECO:0000318"/>
    <property type="project" value="GO_Central"/>
</dbReference>
<dbReference type="HOGENOM" id="CLU_019624_4_2_1"/>
<dbReference type="InterPro" id="IPR025867">
    <property type="entry name" value="MnmE_helical"/>
</dbReference>
<dbReference type="GO" id="GO:0003924">
    <property type="term" value="F:GTPase activity"/>
    <property type="evidence" value="ECO:0007669"/>
    <property type="project" value="InterPro"/>
</dbReference>
<evidence type="ECO:0000256" key="7">
    <source>
        <dbReference type="ARBA" id="ARBA00022801"/>
    </source>
</evidence>
<dbReference type="InterPro" id="IPR031168">
    <property type="entry name" value="G_TrmE"/>
</dbReference>
<evidence type="ECO:0000256" key="4">
    <source>
        <dbReference type="ARBA" id="ARBA00022694"/>
    </source>
</evidence>
<dbReference type="Gramene" id="EFJ26754">
    <property type="protein sequence ID" value="EFJ26754"/>
    <property type="gene ID" value="SELMODRAFT_96586"/>
</dbReference>
<dbReference type="GO" id="GO:0005525">
    <property type="term" value="F:GTP binding"/>
    <property type="evidence" value="ECO:0007669"/>
    <property type="project" value="UniProtKB-KW"/>
</dbReference>
<evidence type="ECO:0000259" key="12">
    <source>
        <dbReference type="Pfam" id="PF01926"/>
    </source>
</evidence>
<dbReference type="GO" id="GO:0042802">
    <property type="term" value="F:identical protein binding"/>
    <property type="evidence" value="ECO:0007669"/>
    <property type="project" value="UniProtKB-ARBA"/>
</dbReference>
<evidence type="ECO:0000256" key="9">
    <source>
        <dbReference type="ARBA" id="ARBA00022958"/>
    </source>
</evidence>
<dbReference type="HAMAP" id="MF_00379">
    <property type="entry name" value="GTPase_MnmE"/>
    <property type="match status" value="1"/>
</dbReference>
<keyword evidence="3" id="KW-0963">Cytoplasm</keyword>